<dbReference type="EMBL" id="FOSL01000025">
    <property type="protein sequence ID" value="SFL03705.1"/>
    <property type="molecule type" value="Genomic_DNA"/>
</dbReference>
<dbReference type="OrthoDB" id="8444463at2"/>
<keyword evidence="1" id="KW-0472">Membrane</keyword>
<evidence type="ECO:0000313" key="2">
    <source>
        <dbReference type="EMBL" id="SFL03705.1"/>
    </source>
</evidence>
<organism evidence="2 3">
    <name type="scientific">Neomesorhizobium albiziae</name>
    <dbReference type="NCBI Taxonomy" id="335020"/>
    <lineage>
        <taxon>Bacteria</taxon>
        <taxon>Pseudomonadati</taxon>
        <taxon>Pseudomonadota</taxon>
        <taxon>Alphaproteobacteria</taxon>
        <taxon>Hyphomicrobiales</taxon>
        <taxon>Phyllobacteriaceae</taxon>
        <taxon>Neomesorhizobium</taxon>
    </lineage>
</organism>
<evidence type="ECO:0000313" key="3">
    <source>
        <dbReference type="Proteomes" id="UP000323300"/>
    </source>
</evidence>
<reference evidence="2 3" key="1">
    <citation type="submission" date="2016-10" db="EMBL/GenBank/DDBJ databases">
        <authorList>
            <person name="Varghese N."/>
            <person name="Submissions S."/>
        </authorList>
    </citation>
    <scope>NUCLEOTIDE SEQUENCE [LARGE SCALE GENOMIC DNA]</scope>
    <source>
        <strain evidence="2 3">DSM 21822</strain>
    </source>
</reference>
<dbReference type="Proteomes" id="UP000323300">
    <property type="component" value="Unassembled WGS sequence"/>
</dbReference>
<gene>
    <name evidence="2" type="ORF">SAMN04488498_12539</name>
</gene>
<feature type="transmembrane region" description="Helical" evidence="1">
    <location>
        <begin position="6"/>
        <end position="29"/>
    </location>
</feature>
<keyword evidence="1" id="KW-0812">Transmembrane</keyword>
<protein>
    <submittedName>
        <fullName evidence="2">Uncharacterized protein</fullName>
    </submittedName>
</protein>
<sequence length="177" mass="19173">MVDFDWTALIPLLSGLIGALVGGGIGYFAQIRTLEADLAVRRKSLAQALAAEIEAFQRIVNRRDMPGRCQAAADAARAGNENAVREWLSEQDGRMEILSIYHANLGNIGLLGPVCVELVTFVGLVQAILTTIRGAHEGIYDKLDGGQVADLFESELELWRLSEKLAAKVIADLRAIT</sequence>
<accession>A0A1I4ED77</accession>
<proteinExistence type="predicted"/>
<dbReference type="RefSeq" id="WP_149763168.1">
    <property type="nucleotide sequence ID" value="NZ_BSPE01000059.1"/>
</dbReference>
<keyword evidence="1" id="KW-1133">Transmembrane helix</keyword>
<evidence type="ECO:0000256" key="1">
    <source>
        <dbReference type="SAM" id="Phobius"/>
    </source>
</evidence>
<keyword evidence="3" id="KW-1185">Reference proteome</keyword>
<name>A0A1I4ED77_9HYPH</name>
<dbReference type="AlphaFoldDB" id="A0A1I4ED77"/>